<evidence type="ECO:0000313" key="1">
    <source>
        <dbReference type="EMBL" id="RCI70306.1"/>
    </source>
</evidence>
<organism evidence="1 2">
    <name type="scientific">Pseudomonas aeruginosa</name>
    <dbReference type="NCBI Taxonomy" id="287"/>
    <lineage>
        <taxon>Bacteria</taxon>
        <taxon>Pseudomonadati</taxon>
        <taxon>Pseudomonadota</taxon>
        <taxon>Gammaproteobacteria</taxon>
        <taxon>Pseudomonadales</taxon>
        <taxon>Pseudomonadaceae</taxon>
        <taxon>Pseudomonas</taxon>
    </lineage>
</organism>
<protein>
    <submittedName>
        <fullName evidence="1">Uncharacterized protein</fullName>
    </submittedName>
</protein>
<evidence type="ECO:0000313" key="2">
    <source>
        <dbReference type="Proteomes" id="UP000253594"/>
    </source>
</evidence>
<dbReference type="EMBL" id="QORE01002226">
    <property type="protein sequence ID" value="RCI70306.1"/>
    <property type="molecule type" value="Genomic_DNA"/>
</dbReference>
<gene>
    <name evidence="1" type="ORF">DT376_35250</name>
</gene>
<accession>A0A367LYJ8</accession>
<dbReference type="AlphaFoldDB" id="A0A367LYJ8"/>
<reference evidence="1 2" key="1">
    <citation type="submission" date="2018-07" db="EMBL/GenBank/DDBJ databases">
        <title>Mechanisms of high-level aminoglycoside resistance among Gram-negative pathogens in Brazil.</title>
        <authorList>
            <person name="Ballaben A.S."/>
            <person name="Darini A.L.C."/>
            <person name="Doi Y."/>
        </authorList>
    </citation>
    <scope>NUCLEOTIDE SEQUENCE [LARGE SCALE GENOMIC DNA]</scope>
    <source>
        <strain evidence="1 2">B2-305</strain>
    </source>
</reference>
<feature type="non-terminal residue" evidence="1">
    <location>
        <position position="1"/>
    </location>
</feature>
<sequence>ITLHHIVDALLAQRQNGTVEVAYLGIEAQSHAAEFLADPVELALELALQAGCDDHALSAYFALIKFPKGFQGQTFGAHIQAGKITDNEIAQVNADAGNLPFSTIELMPESTLYILEACHLFAQLLIVFHGNWQFFVQYVENDAFACLFDDGCRAATTFDLRGSGLLQASDMR</sequence>
<name>A0A367LYJ8_PSEAI</name>
<proteinExistence type="predicted"/>
<comment type="caution">
    <text evidence="1">The sequence shown here is derived from an EMBL/GenBank/DDBJ whole genome shotgun (WGS) entry which is preliminary data.</text>
</comment>
<dbReference type="Proteomes" id="UP000253594">
    <property type="component" value="Unassembled WGS sequence"/>
</dbReference>